<dbReference type="PANTHER" id="PTHR43694">
    <property type="entry name" value="RIBONUCLEASE J"/>
    <property type="match status" value="1"/>
</dbReference>
<keyword evidence="3" id="KW-1185">Reference proteome</keyword>
<dbReference type="PANTHER" id="PTHR43694:SF1">
    <property type="entry name" value="RIBONUCLEASE J"/>
    <property type="match status" value="1"/>
</dbReference>
<name>A0A1M7Y993_9BACT</name>
<dbReference type="CDD" id="cd07732">
    <property type="entry name" value="metallo-hydrolase-like_MBL-fold"/>
    <property type="match status" value="1"/>
</dbReference>
<proteinExistence type="predicted"/>
<dbReference type="InterPro" id="IPR011108">
    <property type="entry name" value="RMMBL"/>
</dbReference>
<gene>
    <name evidence="2" type="ORF">SAMN02745220_02732</name>
</gene>
<accession>A0A1M7Y993</accession>
<dbReference type="STRING" id="1121416.SAMN02745220_02732"/>
<dbReference type="AlphaFoldDB" id="A0A1M7Y993"/>
<evidence type="ECO:0000313" key="3">
    <source>
        <dbReference type="Proteomes" id="UP000184603"/>
    </source>
</evidence>
<feature type="domain" description="Metallo-beta-lactamase" evidence="1">
    <location>
        <begin position="13"/>
        <end position="197"/>
    </location>
</feature>
<dbReference type="InterPro" id="IPR001279">
    <property type="entry name" value="Metallo-B-lactamas"/>
</dbReference>
<reference evidence="2 3" key="1">
    <citation type="submission" date="2016-12" db="EMBL/GenBank/DDBJ databases">
        <authorList>
            <person name="Song W.-J."/>
            <person name="Kurnit D.M."/>
        </authorList>
    </citation>
    <scope>NUCLEOTIDE SEQUENCE [LARGE SCALE GENOMIC DNA]</scope>
    <source>
        <strain evidence="2 3">DSM 18488</strain>
    </source>
</reference>
<dbReference type="Proteomes" id="UP000184603">
    <property type="component" value="Unassembled WGS sequence"/>
</dbReference>
<sequence length="413" mass="46920">MKIIIHRGASEIGGTVIQLLTANTNILLDIGLPLSLDSKPIDITQLKPDAVFISHPHQDHYGLVNELTDEVPVYIGELGKNLIEATKMFLGKELNSNHFQYISDRKTIKVGDFSITPYLVDHSAVDAYSFLVEAEGKRVFYSGDFRAHGRKSILFDRLIANPPKDVDVLLMEGTMLKRSNSDFPSEAAVEEKIVETIRDQSNISFLVCSSQNIDRIVSAYRACLRTGKKLVVDFYTAWILEQVKSVSQSVPNVDWDYVCLYADYRPDQIVKDNLEYFGDFRKRAYASRVTKEELQSNPSDYVVISKMSKHKVINLYRNFDKPVNVIYSQWLGYLDCLDEEYFGAEAVSRYRGDAEVSFVYAHTSGHAVLDDLKQFADAVKPQNLIPIHTEYGDNYEDHFSNVVKLSDNECHDV</sequence>
<dbReference type="Pfam" id="PF07521">
    <property type="entry name" value="RMMBL"/>
    <property type="match status" value="1"/>
</dbReference>
<dbReference type="SUPFAM" id="SSF56281">
    <property type="entry name" value="Metallo-hydrolase/oxidoreductase"/>
    <property type="match status" value="1"/>
</dbReference>
<dbReference type="OrthoDB" id="9803916at2"/>
<protein>
    <submittedName>
        <fullName evidence="2">Ribonuclease J</fullName>
    </submittedName>
</protein>
<evidence type="ECO:0000313" key="2">
    <source>
        <dbReference type="EMBL" id="SHO49204.1"/>
    </source>
</evidence>
<dbReference type="RefSeq" id="WP_073614019.1">
    <property type="nucleotide sequence ID" value="NZ_FRFE01000013.1"/>
</dbReference>
<dbReference type="SMART" id="SM00849">
    <property type="entry name" value="Lactamase_B"/>
    <property type="match status" value="1"/>
</dbReference>
<dbReference type="Gene3D" id="3.60.15.10">
    <property type="entry name" value="Ribonuclease Z/Hydroxyacylglutathione hydrolase-like"/>
    <property type="match status" value="1"/>
</dbReference>
<dbReference type="Pfam" id="PF12706">
    <property type="entry name" value="Lactamase_B_2"/>
    <property type="match status" value="1"/>
</dbReference>
<dbReference type="InterPro" id="IPR036866">
    <property type="entry name" value="RibonucZ/Hydroxyglut_hydro"/>
</dbReference>
<dbReference type="EMBL" id="FRFE01000013">
    <property type="protein sequence ID" value="SHO49204.1"/>
    <property type="molecule type" value="Genomic_DNA"/>
</dbReference>
<evidence type="ECO:0000259" key="1">
    <source>
        <dbReference type="SMART" id="SM00849"/>
    </source>
</evidence>
<organism evidence="2 3">
    <name type="scientific">Desulfopila aestuarii DSM 18488</name>
    <dbReference type="NCBI Taxonomy" id="1121416"/>
    <lineage>
        <taxon>Bacteria</taxon>
        <taxon>Pseudomonadati</taxon>
        <taxon>Thermodesulfobacteriota</taxon>
        <taxon>Desulfobulbia</taxon>
        <taxon>Desulfobulbales</taxon>
        <taxon>Desulfocapsaceae</taxon>
        <taxon>Desulfopila</taxon>
    </lineage>
</organism>